<dbReference type="InterPro" id="IPR038770">
    <property type="entry name" value="Na+/solute_symporter_sf"/>
</dbReference>
<feature type="transmembrane region" description="Helical" evidence="5">
    <location>
        <begin position="259"/>
        <end position="279"/>
    </location>
</feature>
<evidence type="ECO:0000313" key="7">
    <source>
        <dbReference type="Proteomes" id="UP000448575"/>
    </source>
</evidence>
<dbReference type="EMBL" id="WWCJ01000014">
    <property type="protein sequence ID" value="MYN04180.1"/>
    <property type="molecule type" value="Genomic_DNA"/>
</dbReference>
<feature type="transmembrane region" description="Helical" evidence="5">
    <location>
        <begin position="172"/>
        <end position="193"/>
    </location>
</feature>
<gene>
    <name evidence="6" type="ORF">GTP41_18975</name>
</gene>
<keyword evidence="3 5" id="KW-1133">Transmembrane helix</keyword>
<dbReference type="InterPro" id="IPR004710">
    <property type="entry name" value="Bilac:Na_transpt"/>
</dbReference>
<reference evidence="6 7" key="1">
    <citation type="submission" date="2019-12" db="EMBL/GenBank/DDBJ databases">
        <title>Novel species isolated from a subtropical stream in China.</title>
        <authorList>
            <person name="Lu H."/>
        </authorList>
    </citation>
    <scope>NUCLEOTIDE SEQUENCE [LARGE SCALE GENOMIC DNA]</scope>
    <source>
        <strain evidence="6 7">DS3</strain>
    </source>
</reference>
<feature type="transmembrane region" description="Helical" evidence="5">
    <location>
        <begin position="40"/>
        <end position="60"/>
    </location>
</feature>
<feature type="transmembrane region" description="Helical" evidence="5">
    <location>
        <begin position="6"/>
        <end position="28"/>
    </location>
</feature>
<dbReference type="InterPro" id="IPR002657">
    <property type="entry name" value="BilAc:Na_symport/Acr3"/>
</dbReference>
<feature type="transmembrane region" description="Helical" evidence="5">
    <location>
        <begin position="142"/>
        <end position="160"/>
    </location>
</feature>
<proteinExistence type="predicted"/>
<dbReference type="AlphaFoldDB" id="A0A6N9HL07"/>
<dbReference type="Pfam" id="PF01758">
    <property type="entry name" value="SBF"/>
    <property type="match status" value="1"/>
</dbReference>
<dbReference type="Proteomes" id="UP000448575">
    <property type="component" value="Unassembled WGS sequence"/>
</dbReference>
<dbReference type="PANTHER" id="PTHR10361:SF24">
    <property type="entry name" value="P3 PROTEIN"/>
    <property type="match status" value="1"/>
</dbReference>
<name>A0A6N9HL07_9BURK</name>
<feature type="transmembrane region" description="Helical" evidence="5">
    <location>
        <begin position="66"/>
        <end position="89"/>
    </location>
</feature>
<feature type="transmembrane region" description="Helical" evidence="5">
    <location>
        <begin position="96"/>
        <end position="122"/>
    </location>
</feature>
<evidence type="ECO:0000256" key="3">
    <source>
        <dbReference type="ARBA" id="ARBA00022989"/>
    </source>
</evidence>
<keyword evidence="4 5" id="KW-0472">Membrane</keyword>
<dbReference type="Gene3D" id="1.20.1530.20">
    <property type="match status" value="1"/>
</dbReference>
<sequence length="302" mass="31283">MQGDIVSSLLLPAALAFIMFSLGLGLTPADFGRIVKQPRALLVGVLCHFVLLPLACFAMLKVAGIGGAFAVGFMILAACPTGTTSNLLTYIARGDVALALSFTAVASVLTIFTLPLLVSFALGHFAGSEQVVQAPVGAMMKQMVLMLGLPVAIGMTLRHLKPVVGQRIEGVCTKIASVLFILIVIAAVAKNWALLTANFTTLAPFALALNVIMLACGFGVAWLARLSRQQSVTLGIETAIQNGTLAMVIGSSVLQNDAYALPGALYGVLMYVSGLAFAYGMRSVLSRDRAGAPATAPGAGTR</sequence>
<evidence type="ECO:0000313" key="6">
    <source>
        <dbReference type="EMBL" id="MYN04180.1"/>
    </source>
</evidence>
<evidence type="ECO:0000256" key="1">
    <source>
        <dbReference type="ARBA" id="ARBA00004141"/>
    </source>
</evidence>
<protein>
    <submittedName>
        <fullName evidence="6">Bile acid:sodium symporter family protein</fullName>
    </submittedName>
</protein>
<comment type="subcellular location">
    <subcellularLocation>
        <location evidence="1">Membrane</location>
        <topology evidence="1">Multi-pass membrane protein</topology>
    </subcellularLocation>
</comment>
<keyword evidence="2 5" id="KW-0812">Transmembrane</keyword>
<comment type="caution">
    <text evidence="6">The sequence shown here is derived from an EMBL/GenBank/DDBJ whole genome shotgun (WGS) entry which is preliminary data.</text>
</comment>
<evidence type="ECO:0000256" key="4">
    <source>
        <dbReference type="ARBA" id="ARBA00023136"/>
    </source>
</evidence>
<feature type="transmembrane region" description="Helical" evidence="5">
    <location>
        <begin position="205"/>
        <end position="224"/>
    </location>
</feature>
<accession>A0A6N9HL07</accession>
<organism evidence="6 7">
    <name type="scientific">Pseudoduganella guangdongensis</name>
    <dbReference type="NCBI Taxonomy" id="2692179"/>
    <lineage>
        <taxon>Bacteria</taxon>
        <taxon>Pseudomonadati</taxon>
        <taxon>Pseudomonadota</taxon>
        <taxon>Betaproteobacteria</taxon>
        <taxon>Burkholderiales</taxon>
        <taxon>Oxalobacteraceae</taxon>
        <taxon>Telluria group</taxon>
        <taxon>Pseudoduganella</taxon>
    </lineage>
</organism>
<dbReference type="GO" id="GO:0016020">
    <property type="term" value="C:membrane"/>
    <property type="evidence" value="ECO:0007669"/>
    <property type="project" value="UniProtKB-SubCell"/>
</dbReference>
<keyword evidence="7" id="KW-1185">Reference proteome</keyword>
<dbReference type="RefSeq" id="WP_161027146.1">
    <property type="nucleotide sequence ID" value="NZ_WWCJ01000014.1"/>
</dbReference>
<evidence type="ECO:0000256" key="2">
    <source>
        <dbReference type="ARBA" id="ARBA00022692"/>
    </source>
</evidence>
<feature type="transmembrane region" description="Helical" evidence="5">
    <location>
        <begin position="231"/>
        <end position="253"/>
    </location>
</feature>
<evidence type="ECO:0000256" key="5">
    <source>
        <dbReference type="SAM" id="Phobius"/>
    </source>
</evidence>
<dbReference type="PANTHER" id="PTHR10361">
    <property type="entry name" value="SODIUM-BILE ACID COTRANSPORTER"/>
    <property type="match status" value="1"/>
</dbReference>